<feature type="transmembrane region" description="Helical" evidence="1">
    <location>
        <begin position="152"/>
        <end position="172"/>
    </location>
</feature>
<feature type="transmembrane region" description="Helical" evidence="1">
    <location>
        <begin position="116"/>
        <end position="140"/>
    </location>
</feature>
<keyword evidence="1" id="KW-1133">Transmembrane helix</keyword>
<dbReference type="Proteomes" id="UP001139311">
    <property type="component" value="Unassembled WGS sequence"/>
</dbReference>
<evidence type="ECO:0000313" key="3">
    <source>
        <dbReference type="Proteomes" id="UP001139311"/>
    </source>
</evidence>
<keyword evidence="3" id="KW-1185">Reference proteome</keyword>
<dbReference type="Pfam" id="PF04143">
    <property type="entry name" value="Sulf_transp"/>
    <property type="match status" value="1"/>
</dbReference>
<comment type="caution">
    <text evidence="2">The sequence shown here is derived from an EMBL/GenBank/DDBJ whole genome shotgun (WGS) entry which is preliminary data.</text>
</comment>
<reference evidence="2" key="1">
    <citation type="submission" date="2021-10" db="EMBL/GenBank/DDBJ databases">
        <title>Roseicella aerolatum sp. nov., isolated from aerosols of e-waste dismantling site.</title>
        <authorList>
            <person name="Qin T."/>
        </authorList>
    </citation>
    <scope>NUCLEOTIDE SEQUENCE</scope>
    <source>
        <strain evidence="2">GB24</strain>
    </source>
</reference>
<dbReference type="RefSeq" id="WP_226613902.1">
    <property type="nucleotide sequence ID" value="NZ_JAJAQI010000069.1"/>
</dbReference>
<name>A0A9X1LAN1_9PROT</name>
<feature type="transmembrane region" description="Helical" evidence="1">
    <location>
        <begin position="293"/>
        <end position="313"/>
    </location>
</feature>
<organism evidence="2 3">
    <name type="scientific">Roseicella aerolata</name>
    <dbReference type="NCBI Taxonomy" id="2883479"/>
    <lineage>
        <taxon>Bacteria</taxon>
        <taxon>Pseudomonadati</taxon>
        <taxon>Pseudomonadota</taxon>
        <taxon>Alphaproteobacteria</taxon>
        <taxon>Acetobacterales</taxon>
        <taxon>Roseomonadaceae</taxon>
        <taxon>Roseicella</taxon>
    </lineage>
</organism>
<dbReference type="EMBL" id="JAJAQI010000069">
    <property type="protein sequence ID" value="MCB4825176.1"/>
    <property type="molecule type" value="Genomic_DNA"/>
</dbReference>
<feature type="transmembrane region" description="Helical" evidence="1">
    <location>
        <begin position="84"/>
        <end position="104"/>
    </location>
</feature>
<keyword evidence="1" id="KW-0472">Membrane</keyword>
<proteinExistence type="predicted"/>
<evidence type="ECO:0000313" key="2">
    <source>
        <dbReference type="EMBL" id="MCB4825176.1"/>
    </source>
</evidence>
<feature type="transmembrane region" description="Helical" evidence="1">
    <location>
        <begin position="253"/>
        <end position="273"/>
    </location>
</feature>
<keyword evidence="1" id="KW-0812">Transmembrane</keyword>
<sequence>MPPGALIIALSIGLAALVGFAAAYGGICAVRAMQDLLEGRGGTLFLGFLKCSAWVVTVTLPLAWTVAPEPHLAFGYRPDWPVAVGGFLFGIGAVINGGCAFSTLTHLAMGNMGAGFALLGLGLGFAMHELWIGLLLPVPLPRPSPLVQPEPWSLALLAAVWTWAAWEVMRLWRRAPEDRIGRVMAAIGLAGGVLYVLHGPWMYTAALAQGTAWAARVGPAPTALAPVLFLALLAGVIFGVGARDGFRPRQLTWMAAMRGLGGGILMGAGAALVPGGNDALVLHALPGLLPHAALAYAAMVAGISCALLPSQALHRTLHRTRRRQPS</sequence>
<feature type="transmembrane region" description="Helical" evidence="1">
    <location>
        <begin position="42"/>
        <end position="64"/>
    </location>
</feature>
<protein>
    <submittedName>
        <fullName evidence="2">YeeE/YedE family protein</fullName>
    </submittedName>
</protein>
<dbReference type="InterPro" id="IPR007272">
    <property type="entry name" value="Sulf_transp_TsuA/YedE"/>
</dbReference>
<gene>
    <name evidence="2" type="ORF">LHA35_25965</name>
</gene>
<feature type="transmembrane region" description="Helical" evidence="1">
    <location>
        <begin position="184"/>
        <end position="203"/>
    </location>
</feature>
<evidence type="ECO:0000256" key="1">
    <source>
        <dbReference type="SAM" id="Phobius"/>
    </source>
</evidence>
<feature type="transmembrane region" description="Helical" evidence="1">
    <location>
        <begin position="223"/>
        <end position="241"/>
    </location>
</feature>
<dbReference type="AlphaFoldDB" id="A0A9X1LAN1"/>
<feature type="transmembrane region" description="Helical" evidence="1">
    <location>
        <begin position="6"/>
        <end position="30"/>
    </location>
</feature>
<accession>A0A9X1LAN1</accession>